<dbReference type="PANTHER" id="PTHR42732:SF1">
    <property type="entry name" value="BETA-MANNOSIDASE"/>
    <property type="match status" value="1"/>
</dbReference>
<dbReference type="RefSeq" id="WP_184818520.1">
    <property type="nucleotide sequence ID" value="NZ_JACHMM010000001.1"/>
</dbReference>
<dbReference type="Gene3D" id="2.60.120.260">
    <property type="entry name" value="Galactose-binding domain-like"/>
    <property type="match status" value="1"/>
</dbReference>
<dbReference type="PRINTS" id="PR00132">
    <property type="entry name" value="GLHYDRLASE2"/>
</dbReference>
<proteinExistence type="inferred from homology"/>
<dbReference type="PANTHER" id="PTHR42732">
    <property type="entry name" value="BETA-GALACTOSIDASE"/>
    <property type="match status" value="1"/>
</dbReference>
<dbReference type="Pfam" id="PF02836">
    <property type="entry name" value="Glyco_hydro_2_C"/>
    <property type="match status" value="1"/>
</dbReference>
<dbReference type="Proteomes" id="UP000542813">
    <property type="component" value="Unassembled WGS sequence"/>
</dbReference>
<feature type="chain" id="PRO_5038362298" description="Fibronectin type-III domain-containing protein" evidence="5">
    <location>
        <begin position="21"/>
        <end position="2014"/>
    </location>
</feature>
<feature type="signal peptide" evidence="5">
    <location>
        <begin position="1"/>
        <end position="20"/>
    </location>
</feature>
<keyword evidence="4" id="KW-0119">Carbohydrate metabolism</keyword>
<dbReference type="InterPro" id="IPR006104">
    <property type="entry name" value="Glyco_hydro_2_N"/>
</dbReference>
<dbReference type="InterPro" id="IPR006102">
    <property type="entry name" value="Ig-like_GH2"/>
</dbReference>
<name>A0A7W9GKV6_9ACTN</name>
<dbReference type="InterPro" id="IPR017853">
    <property type="entry name" value="GH"/>
</dbReference>
<comment type="caution">
    <text evidence="7">The sequence shown here is derived from an EMBL/GenBank/DDBJ whole genome shotgun (WGS) entry which is preliminary data.</text>
</comment>
<evidence type="ECO:0000256" key="5">
    <source>
        <dbReference type="SAM" id="SignalP"/>
    </source>
</evidence>
<dbReference type="Gene3D" id="2.60.40.10">
    <property type="entry name" value="Immunoglobulins"/>
    <property type="match status" value="2"/>
</dbReference>
<dbReference type="InterPro" id="IPR003961">
    <property type="entry name" value="FN3_dom"/>
</dbReference>
<dbReference type="SUPFAM" id="SSF49265">
    <property type="entry name" value="Fibronectin type III"/>
    <property type="match status" value="1"/>
</dbReference>
<keyword evidence="4" id="KW-0624">Polysaccharide degradation</keyword>
<gene>
    <name evidence="7" type="ORF">HD601_000215</name>
</gene>
<comment type="similarity">
    <text evidence="1">Belongs to the glycosyl hydrolase 2 family.</text>
</comment>
<dbReference type="Gene3D" id="1.50.10.10">
    <property type="match status" value="1"/>
</dbReference>
<accession>A0A7W9GKV6</accession>
<dbReference type="Pfam" id="PF00703">
    <property type="entry name" value="Glyco_hydro_2"/>
    <property type="match status" value="1"/>
</dbReference>
<dbReference type="InterPro" id="IPR013783">
    <property type="entry name" value="Ig-like_fold"/>
</dbReference>
<dbReference type="InterPro" id="IPR006103">
    <property type="entry name" value="Glyco_hydro_2_cat"/>
</dbReference>
<keyword evidence="8" id="KW-1185">Reference proteome</keyword>
<dbReference type="Gene3D" id="3.20.20.80">
    <property type="entry name" value="Glycosidases"/>
    <property type="match status" value="1"/>
</dbReference>
<keyword evidence="5" id="KW-0732">Signal</keyword>
<evidence type="ECO:0000259" key="6">
    <source>
        <dbReference type="SMART" id="SM00060"/>
    </source>
</evidence>
<feature type="domain" description="Fibronectin type-III" evidence="6">
    <location>
        <begin position="1519"/>
        <end position="1592"/>
    </location>
</feature>
<feature type="domain" description="Fibronectin type-III" evidence="6">
    <location>
        <begin position="1697"/>
        <end position="1777"/>
    </location>
</feature>
<organism evidence="7 8">
    <name type="scientific">Jiangella mangrovi</name>
    <dbReference type="NCBI Taxonomy" id="1524084"/>
    <lineage>
        <taxon>Bacteria</taxon>
        <taxon>Bacillati</taxon>
        <taxon>Actinomycetota</taxon>
        <taxon>Actinomycetes</taxon>
        <taxon>Jiangellales</taxon>
        <taxon>Jiangellaceae</taxon>
        <taxon>Jiangella</taxon>
    </lineage>
</organism>
<dbReference type="InterPro" id="IPR033803">
    <property type="entry name" value="CBD-like_Golvesin-Xly"/>
</dbReference>
<dbReference type="InterPro" id="IPR014756">
    <property type="entry name" value="Ig_E-set"/>
</dbReference>
<sequence length="2014" mass="211731">MRAPLALALPALLIAPLALTAVPAATATPAAPAAAETIFADDFSGGLGGWQAVTGATSEWTAADGVVGIDTRQQSSGRYLAPSAAVELPAQYEVTTRVRFEAASASPTVNLLTDWRAPLAANQRNLAAQLTGAGTIQVARPLGSGTVCSGPVPTRLNEWHDLTIRRANGVSVVEVDGERVAAVASPQAGGTVGLGVYHAKASFDAIEVRTLDEVPADHPTEATGCDWSPPGDPDDDQPVLVNQSGYNVDQAKRFTAPLAEDGAAFTVEDAAGATLFEGTVDGGVGDFTGFRPAGTGPYTVTVTGENGTATSVPFGIGADWIERVSYRNALGFMTDVRCYYGDFAAFVHGGTDGQNCSLGVAWRDSHQMSYELPTLIDLYLANPSAFRRITDPDAVYEGLPTQLPADTPEIVRLIHWAVEVYLDADVNHTLLKEQLAAFLAAYPYFEEWIPRSVYERARDHLFPIWGDDAKNRYAWHDYTPHTADLFQTYTQIGTGKGEFPVGHSVLPNLHMYDVALREGRSDASAYLTAARNQAAWIIANVDPADPAISKGQRQGEYHLITGLARFLATHPDQAPAGTAEFVAAWARVAADRSDNLWDFRRYSDQRWTIPSFTGGGAEDPNETGNVAGFPAAALAAAQVLGDDPLAARLREIATAHVDNVFGRNPTGRHAAFRGATEEWGFEGVELGWYSEYQGGAGRLQGARGVLDGSPKNAHYPYHPEVGNIGHSEGWVTFNTAWNEALAWRAADASSVAVVDASGSAVTEIPAGRTAIVRLTAPLNLDPAALDTGEVRAVVGDGDPVTLTVRQDGANATTSSATLDPAALGAAPGDVVTVSYGYGAFAEQASVAVVPATATDAVAGLPTTDLPSRVAVAGEDVVSLDGEWDFRTDPDGEWDTITVPGNWDVHDRYANHRGKAWYQRSFEASAPAGGERVRLEFGAVYWDSRVWLNGRLLGEHHAGYTPFGFDVTDLLADGENVVTVEADNRFAQGAWWPWGGISRSVSLVTTGDVRIDRQTVVATPDLDLGTGTVTSAVVLSNSGDTDRTVTVTGRLTDPDREETLPAAGGALTATVTVPAGGTATAELTARLAAGSYELWSVDHPALYRFETTLDGAAGGHAVSERFGIRSVEIDGTSILLNGEPVRLSGYNRVQDDRVSGNTEPTALVRRDLDRMKGAGANMMRLNCVPQAIELLDYADEIGLLLISEVPVWGGNRDISPAGYASIQAELTEMVHRDANHPSVFAYSVGNEIAAHTPVGREYDRVMAQFVRELDPTRFVTQVSNSYVHAQQPEDDGSYYMDFVSINSYGGFTQNADHAHRLWPDKPIFFSEYSPDSFTFPVTREHLDFRTGAGSLTPAFADRPWLVGWSQWTYNDYRSDYGGSSPNQVRGWGVADVWGRLKRAYTQVQAANAPVAGLAVTDGSGGSGGAGPRIGMLSLTPRGDLASDAPAFTLRGYRLAWQATDAAGDVVDGRLLDLPDVAPGDPVLRLPVRWTDDGTAVTQRVSLLSPTGHEVAVATAAVRAPAAPHVESVVEAAGSVRVRYATVPGADSYRVTARVDGEVVATVETVEAFADLTGLPAGAPVEVVVAAVNGAGTTAAAAVTAEPAGAEAGALPPRLATVVPVESGLVLGYSDGRAGGRYEVEVTDAGTGEEVRRYETALRGSTRVELDGGRAYEVRLRRIEADGTAGMWSEPLAATTLTARSVPELTAHGVLAGATTAGVRVTPPAGVERYHVRVAGPGAAGRGEFTVERAAVGLLPITGLESGRAYTVTVRAETATGLSRPWTAQFRTASAAGAQPPAAPSGLAVDDGVLSWDAVDGAGGYLVTRAACGATTTAAVTTDTSVVIGPAGRSGGSYTVASLADGRIGTPSEPVVVDEPQNCTVTVTVGDTEPRPDGTVPFAAAGTWSASSLPGPDGAGSLYSNTRGDTATWTALLPESGRYEVQAWFPADANTTTNARFAVTHPGGTAEVTVDQKAQGGSWVPLGTWEFATGTGATVVLTAVSGGYTRASAVRFVPVP</sequence>
<dbReference type="SUPFAM" id="SSF49785">
    <property type="entry name" value="Galactose-binding domain-like"/>
    <property type="match status" value="1"/>
</dbReference>
<dbReference type="Pfam" id="PF25275">
    <property type="entry name" value="Golvesin_C"/>
    <property type="match status" value="1"/>
</dbReference>
<evidence type="ECO:0000256" key="4">
    <source>
        <dbReference type="ARBA" id="ARBA00023326"/>
    </source>
</evidence>
<dbReference type="GO" id="GO:0000272">
    <property type="term" value="P:polysaccharide catabolic process"/>
    <property type="evidence" value="ECO:0007669"/>
    <property type="project" value="UniProtKB-KW"/>
</dbReference>
<protein>
    <recommendedName>
        <fullName evidence="6">Fibronectin type-III domain-containing protein</fullName>
    </recommendedName>
</protein>
<dbReference type="InterPro" id="IPR036156">
    <property type="entry name" value="Beta-gal/glucu_dom_sf"/>
</dbReference>
<dbReference type="Gene3D" id="2.60.120.560">
    <property type="entry name" value="Exo-inulinase, domain 1"/>
    <property type="match status" value="1"/>
</dbReference>
<keyword evidence="2" id="KW-0378">Hydrolase</keyword>
<dbReference type="SMART" id="SM00060">
    <property type="entry name" value="FN3"/>
    <property type="match status" value="2"/>
</dbReference>
<dbReference type="SUPFAM" id="SSF49303">
    <property type="entry name" value="beta-Galactosidase/glucuronidase domain"/>
    <property type="match status" value="1"/>
</dbReference>
<evidence type="ECO:0000256" key="2">
    <source>
        <dbReference type="ARBA" id="ARBA00022801"/>
    </source>
</evidence>
<evidence type="ECO:0000256" key="3">
    <source>
        <dbReference type="ARBA" id="ARBA00023295"/>
    </source>
</evidence>
<dbReference type="SUPFAM" id="SSF81296">
    <property type="entry name" value="E set domains"/>
    <property type="match status" value="1"/>
</dbReference>
<evidence type="ECO:0000313" key="8">
    <source>
        <dbReference type="Proteomes" id="UP000542813"/>
    </source>
</evidence>
<evidence type="ECO:0000313" key="7">
    <source>
        <dbReference type="EMBL" id="MBB5785640.1"/>
    </source>
</evidence>
<dbReference type="InterPro" id="IPR008979">
    <property type="entry name" value="Galactose-bd-like_sf"/>
</dbReference>
<dbReference type="InterPro" id="IPR036116">
    <property type="entry name" value="FN3_sf"/>
</dbReference>
<dbReference type="Pfam" id="PF02837">
    <property type="entry name" value="Glyco_hydro_2_N"/>
    <property type="match status" value="1"/>
</dbReference>
<dbReference type="InterPro" id="IPR051913">
    <property type="entry name" value="GH2_Domain-Containing"/>
</dbReference>
<dbReference type="InterPro" id="IPR012341">
    <property type="entry name" value="6hp_glycosidase-like_sf"/>
</dbReference>
<dbReference type="EMBL" id="JACHMM010000001">
    <property type="protein sequence ID" value="MBB5785640.1"/>
    <property type="molecule type" value="Genomic_DNA"/>
</dbReference>
<dbReference type="InterPro" id="IPR006101">
    <property type="entry name" value="Glyco_hydro_2"/>
</dbReference>
<reference evidence="7 8" key="1">
    <citation type="submission" date="2020-08" db="EMBL/GenBank/DDBJ databases">
        <title>Sequencing the genomes of 1000 actinobacteria strains.</title>
        <authorList>
            <person name="Klenk H.-P."/>
        </authorList>
    </citation>
    <scope>NUCLEOTIDE SEQUENCE [LARGE SCALE GENOMIC DNA]</scope>
    <source>
        <strain evidence="7 8">DSM 102122</strain>
    </source>
</reference>
<evidence type="ECO:0000256" key="1">
    <source>
        <dbReference type="ARBA" id="ARBA00007401"/>
    </source>
</evidence>
<dbReference type="GO" id="GO:0004553">
    <property type="term" value="F:hydrolase activity, hydrolyzing O-glycosyl compounds"/>
    <property type="evidence" value="ECO:0007669"/>
    <property type="project" value="InterPro"/>
</dbReference>
<keyword evidence="3" id="KW-0326">Glycosidase</keyword>
<dbReference type="CDD" id="cd00063">
    <property type="entry name" value="FN3"/>
    <property type="match status" value="1"/>
</dbReference>
<dbReference type="SUPFAM" id="SSF51445">
    <property type="entry name" value="(Trans)glycosidases"/>
    <property type="match status" value="1"/>
</dbReference>